<keyword evidence="1" id="KW-0328">Glycosyltransferase</keyword>
<dbReference type="EMBL" id="MFJD01000011">
    <property type="protein sequence ID" value="OGG01683.1"/>
    <property type="molecule type" value="Genomic_DNA"/>
</dbReference>
<dbReference type="Pfam" id="PF13692">
    <property type="entry name" value="Glyco_trans_1_4"/>
    <property type="match status" value="1"/>
</dbReference>
<evidence type="ECO:0000256" key="2">
    <source>
        <dbReference type="ARBA" id="ARBA00022679"/>
    </source>
</evidence>
<dbReference type="PANTHER" id="PTHR12526">
    <property type="entry name" value="GLYCOSYLTRANSFERASE"/>
    <property type="match status" value="1"/>
</dbReference>
<reference evidence="3 4" key="1">
    <citation type="journal article" date="2016" name="Nat. Commun.">
        <title>Thousands of microbial genomes shed light on interconnected biogeochemical processes in an aquifer system.</title>
        <authorList>
            <person name="Anantharaman K."/>
            <person name="Brown C.T."/>
            <person name="Hug L.A."/>
            <person name="Sharon I."/>
            <person name="Castelle C.J."/>
            <person name="Probst A.J."/>
            <person name="Thomas B.C."/>
            <person name="Singh A."/>
            <person name="Wilkins M.J."/>
            <person name="Karaoz U."/>
            <person name="Brodie E.L."/>
            <person name="Williams K.H."/>
            <person name="Hubbard S.S."/>
            <person name="Banfield J.F."/>
        </authorList>
    </citation>
    <scope>NUCLEOTIDE SEQUENCE [LARGE SCALE GENOMIC DNA]</scope>
</reference>
<organism evidence="3 4">
    <name type="scientific">Candidatus Gottesmanbacteria bacterium RBG_16_52_11</name>
    <dbReference type="NCBI Taxonomy" id="1798374"/>
    <lineage>
        <taxon>Bacteria</taxon>
        <taxon>Candidatus Gottesmaniibacteriota</taxon>
    </lineage>
</organism>
<dbReference type="Proteomes" id="UP000178448">
    <property type="component" value="Unassembled WGS sequence"/>
</dbReference>
<dbReference type="Gene3D" id="3.40.50.2000">
    <property type="entry name" value="Glycogen Phosphorylase B"/>
    <property type="match status" value="1"/>
</dbReference>
<evidence type="ECO:0000313" key="4">
    <source>
        <dbReference type="Proteomes" id="UP000178448"/>
    </source>
</evidence>
<keyword evidence="2" id="KW-0808">Transferase</keyword>
<dbReference type="PANTHER" id="PTHR12526:SF510">
    <property type="entry name" value="D-INOSITOL 3-PHOSPHATE GLYCOSYLTRANSFERASE"/>
    <property type="match status" value="1"/>
</dbReference>
<evidence type="ECO:0000256" key="1">
    <source>
        <dbReference type="ARBA" id="ARBA00022676"/>
    </source>
</evidence>
<sequence length="385" mass="44262">MAGLKEKTIVYVNFTPYENAGHILDFLTGKFNRVIRFTFNFHRLSPKQEPSTLTVSRDRTVLYRTRLFQTPTSPRLAFLLLPLRSLVIFAQLVFHLTRLRKRFGPYHIYFTVNAFTAFCGIILKRIGMVGQTVFWVWDYYPPVHPNALVSFMRYLYWQFDLPASLHSDRVVFLNRRLVEYRKSIGLLPAKGSYPVIPIGTRPVLKPSRRISGNNLVFFGVLKRSQGLDLVFDAAVELTAAVPGIRLSIIGSGPDEAYFRKRAQKTSLPCDFHGYVPDERRVDRLLAAASIGIAPYAYEEGNVSYFSDPSKIKRYLSLGLPVVTTDLFSFSEDIAKSGAGVVIRYRRQDLVDAVVRIRSGYRKYSDNALRLSKVYEYRKLYDTFFR</sequence>
<gene>
    <name evidence="3" type="ORF">A2Z33_05585</name>
</gene>
<accession>A0A1F5YNR3</accession>
<proteinExistence type="predicted"/>
<comment type="caution">
    <text evidence="3">The sequence shown here is derived from an EMBL/GenBank/DDBJ whole genome shotgun (WGS) entry which is preliminary data.</text>
</comment>
<dbReference type="SUPFAM" id="SSF53756">
    <property type="entry name" value="UDP-Glycosyltransferase/glycogen phosphorylase"/>
    <property type="match status" value="1"/>
</dbReference>
<dbReference type="GO" id="GO:0016757">
    <property type="term" value="F:glycosyltransferase activity"/>
    <property type="evidence" value="ECO:0007669"/>
    <property type="project" value="UniProtKB-KW"/>
</dbReference>
<evidence type="ECO:0008006" key="5">
    <source>
        <dbReference type="Google" id="ProtNLM"/>
    </source>
</evidence>
<dbReference type="STRING" id="1798374.A2Z33_05585"/>
<dbReference type="AlphaFoldDB" id="A0A1F5YNR3"/>
<protein>
    <recommendedName>
        <fullName evidence="5">Glycosyl transferase family 1 domain-containing protein</fullName>
    </recommendedName>
</protein>
<name>A0A1F5YNR3_9BACT</name>
<evidence type="ECO:0000313" key="3">
    <source>
        <dbReference type="EMBL" id="OGG01683.1"/>
    </source>
</evidence>